<dbReference type="InterPro" id="IPR047971">
    <property type="entry name" value="ExeM-like"/>
</dbReference>
<dbReference type="CDD" id="cd10283">
    <property type="entry name" value="MnuA_DNase1-like"/>
    <property type="match status" value="1"/>
</dbReference>
<dbReference type="GO" id="GO:0003824">
    <property type="term" value="F:catalytic activity"/>
    <property type="evidence" value="ECO:0007669"/>
    <property type="project" value="InterPro"/>
</dbReference>
<accession>A0A7W9U7T8</accession>
<dbReference type="EMBL" id="JACHBX010000001">
    <property type="protein sequence ID" value="MBB6132264.1"/>
    <property type="molecule type" value="Genomic_DNA"/>
</dbReference>
<feature type="signal peptide" evidence="1">
    <location>
        <begin position="1"/>
        <end position="27"/>
    </location>
</feature>
<dbReference type="Pfam" id="PF03372">
    <property type="entry name" value="Exo_endo_phos"/>
    <property type="match status" value="1"/>
</dbReference>
<dbReference type="Pfam" id="PF00932">
    <property type="entry name" value="LTD"/>
    <property type="match status" value="1"/>
</dbReference>
<dbReference type="RefSeq" id="WP_183550215.1">
    <property type="nucleotide sequence ID" value="NZ_JACHBX010000001.1"/>
</dbReference>
<dbReference type="SUPFAM" id="SSF56219">
    <property type="entry name" value="DNase I-like"/>
    <property type="match status" value="1"/>
</dbReference>
<dbReference type="InterPro" id="IPR036691">
    <property type="entry name" value="Endo/exonu/phosph_ase_sf"/>
</dbReference>
<dbReference type="SUPFAM" id="SSF74853">
    <property type="entry name" value="Lamin A/C globular tail domain"/>
    <property type="match status" value="1"/>
</dbReference>
<dbReference type="CDD" id="cd04486">
    <property type="entry name" value="YhcR_OBF_like"/>
    <property type="match status" value="1"/>
</dbReference>
<dbReference type="Proteomes" id="UP000540787">
    <property type="component" value="Unassembled WGS sequence"/>
</dbReference>
<dbReference type="InterPro" id="IPR005135">
    <property type="entry name" value="Endo/exonuclease/phosphatase"/>
</dbReference>
<dbReference type="PROSITE" id="PS51841">
    <property type="entry name" value="LTD"/>
    <property type="match status" value="1"/>
</dbReference>
<protein>
    <recommendedName>
        <fullName evidence="2">LTD domain-containing protein</fullName>
    </recommendedName>
</protein>
<evidence type="ECO:0000259" key="2">
    <source>
        <dbReference type="PROSITE" id="PS51841"/>
    </source>
</evidence>
<dbReference type="Gene3D" id="3.60.10.10">
    <property type="entry name" value="Endonuclease/exonuclease/phosphatase"/>
    <property type="match status" value="1"/>
</dbReference>
<evidence type="ECO:0000313" key="3">
    <source>
        <dbReference type="EMBL" id="MBB6132264.1"/>
    </source>
</evidence>
<dbReference type="InterPro" id="IPR001322">
    <property type="entry name" value="Lamin_tail_dom"/>
</dbReference>
<comment type="caution">
    <text evidence="3">The sequence shown here is derived from an EMBL/GenBank/DDBJ whole genome shotgun (WGS) entry which is preliminary data.</text>
</comment>
<name>A0A7W9U7T8_9BURK</name>
<feature type="chain" id="PRO_5030647646" description="LTD domain-containing protein" evidence="1">
    <location>
        <begin position="28"/>
        <end position="992"/>
    </location>
</feature>
<keyword evidence="4" id="KW-1185">Reference proteome</keyword>
<evidence type="ECO:0000256" key="1">
    <source>
        <dbReference type="SAM" id="SignalP"/>
    </source>
</evidence>
<dbReference type="NCBIfam" id="NF033681">
    <property type="entry name" value="ExeM_NucH_DNase"/>
    <property type="match status" value="1"/>
</dbReference>
<dbReference type="PANTHER" id="PTHR42834:SF1">
    <property type="entry name" value="ENDONUCLEASE_EXONUCLEASE_PHOSPHATASE FAMILY PROTEIN (AFU_ORTHOLOGUE AFUA_3G09210)"/>
    <property type="match status" value="1"/>
</dbReference>
<feature type="domain" description="LTD" evidence="2">
    <location>
        <begin position="20"/>
        <end position="156"/>
    </location>
</feature>
<evidence type="ECO:0000313" key="4">
    <source>
        <dbReference type="Proteomes" id="UP000540787"/>
    </source>
</evidence>
<dbReference type="PANTHER" id="PTHR42834">
    <property type="entry name" value="ENDONUCLEASE/EXONUCLEASE/PHOSPHATASE FAMILY PROTEIN (AFU_ORTHOLOGUE AFUA_3G09210)"/>
    <property type="match status" value="1"/>
</dbReference>
<gene>
    <name evidence="3" type="ORF">HD842_000375</name>
</gene>
<organism evidence="3 4">
    <name type="scientific">Massilia aurea</name>
    <dbReference type="NCBI Taxonomy" id="373040"/>
    <lineage>
        <taxon>Bacteria</taxon>
        <taxon>Pseudomonadati</taxon>
        <taxon>Pseudomonadota</taxon>
        <taxon>Betaproteobacteria</taxon>
        <taxon>Burkholderiales</taxon>
        <taxon>Oxalobacteraceae</taxon>
        <taxon>Telluria group</taxon>
        <taxon>Massilia</taxon>
    </lineage>
</organism>
<sequence>MTTFASFMPRRTLLATLIAGVAATAAAAPGDVVISQLYAHSNNAGGQWSHDFVELFNRSSSPVSLDGMSLQYQSASGTNWGSVTRLPAVELKPGQYFLMVGRSGTQSNAMPVGTGDVTSTSFDMAAGGGKVALSGIATQMPAGDGTNLIDLVGFGSANRAEGAPAPAPSTVNSIQRAALGCQDTDNNRDDFTAAPVSGPRSMASAIQACGGPVVQPIVLTCPAAVQVAQGSSSSTVLSAIDGDSIVNSASIIAGARPGISLLDFAAAGAIGGRAEARLVIADTLAAGSYPVQIQFGNAAGDAETCAVNVNVAGELRIPAIQGSGASSPYVGTVQSTQGVITAKIGSGFFIQDAAGDGDPSTSDGLYVFGATTDAPIGELVRVTGTIVEYRPTGANRTYTEFSNVSGVQRLGAGPTVTPTNIVLPNADLASVEGMLVRFASPLTVNGNRNVGDRGELILANGRRENPTNRFPLGSPEALALYQEHQANQIVLDDGIFIAPTVIPYLADDGTVRVGDTVTDLTGVIDYGALGGGGAGFKLQPTMAPTFARTNERTPAPIVPAGIKVGSANVLNFFTTFTDGRDAWGRTGQGCTIGNSTSAGNCRGADNTAEFIRQRDKIVKSLAALDADVVGLMEIQNNRDIAVSYLVEQLNAATAPGKYAVVPQPVALGTDAIRVAMIYKPSVVSLVGGALSDGNAVNNRAPMAQTFMASNGGGKFSVVVNHLKSKGGCSGAGAGDTDPGNGAGCWDRTRTQQAQRLTSYFIPQVIAAAGDPDVLVIGDLNAYAFESPINHLTGVAGMVNLLERFVRPNAMPYSYVFDGLSGYLDHALASSSLAAQVVGAAEWHSNADEPETIDYNLNDTAQDPYRNNAYRASDHDPLVVSLNLTPAFSDVTASVKVTAGGFEINRLTGKYTGNVTVTNTSATVLNGPLHFVMPGLPEGVTLDNRSGMRGSAPYLTLPQANIAPGATIKFTTTFTNTAKRTIIYTPQLISGAL</sequence>
<keyword evidence="1" id="KW-0732">Signal</keyword>
<dbReference type="AlphaFoldDB" id="A0A7W9U7T8"/>
<reference evidence="3 4" key="1">
    <citation type="submission" date="2020-08" db="EMBL/GenBank/DDBJ databases">
        <title>The Agave Microbiome: Exploring the role of microbial communities in plant adaptations to desert environments.</title>
        <authorList>
            <person name="Partida-Martinez L.P."/>
        </authorList>
    </citation>
    <scope>NUCLEOTIDE SEQUENCE [LARGE SCALE GENOMIC DNA]</scope>
    <source>
        <strain evidence="3 4">AT3.2</strain>
    </source>
</reference>
<proteinExistence type="predicted"/>
<dbReference type="InterPro" id="IPR036415">
    <property type="entry name" value="Lamin_tail_dom_sf"/>
</dbReference>